<keyword evidence="14" id="KW-0186">Copper</keyword>
<organism evidence="17">
    <name type="scientific">Aonidiella citrina</name>
    <dbReference type="NCBI Taxonomy" id="665242"/>
    <lineage>
        <taxon>Eukaryota</taxon>
        <taxon>Metazoa</taxon>
        <taxon>Ecdysozoa</taxon>
        <taxon>Arthropoda</taxon>
        <taxon>Hexapoda</taxon>
        <taxon>Insecta</taxon>
        <taxon>Pterygota</taxon>
        <taxon>Neoptera</taxon>
        <taxon>Paraneoptera</taxon>
        <taxon>Hemiptera</taxon>
        <taxon>Sternorrhyncha</taxon>
        <taxon>Coccoidea</taxon>
        <taxon>Diaspididae</taxon>
        <taxon>Aonidiella</taxon>
    </lineage>
</organism>
<keyword evidence="14" id="KW-0408">Iron</keyword>
<feature type="transmembrane region" description="Helical" evidence="15">
    <location>
        <begin position="169"/>
        <end position="192"/>
    </location>
</feature>
<protein>
    <recommendedName>
        <fullName evidence="6 14">Cytochrome c oxidase subunit 1</fullName>
        <ecNumber evidence="14">7.1.1.9</ecNumber>
    </recommendedName>
</protein>
<dbReference type="EC" id="7.1.1.9" evidence="14"/>
<comment type="subunit">
    <text evidence="5">Component of the cytochrome c oxidase (complex IV, CIV), a multisubunit enzyme composed of a catalytic core of 3 subunits and several supernumerary subunits. The complex exists as a monomer or a dimer and forms supercomplexes (SCs) in the inner mitochondrial membrane with ubiquinol-cytochrome c oxidoreductase (cytochrome b-c1 complex, complex III, CIII).</text>
</comment>
<evidence type="ECO:0000256" key="14">
    <source>
        <dbReference type="RuleBase" id="RU000369"/>
    </source>
</evidence>
<evidence type="ECO:0000256" key="9">
    <source>
        <dbReference type="ARBA" id="ARBA00022792"/>
    </source>
</evidence>
<keyword evidence="7 14" id="KW-0679">Respiratory chain</keyword>
<gene>
    <name evidence="17" type="primary">COI</name>
</gene>
<geneLocation type="mitochondrion" evidence="17"/>
<accession>H9CCG0</accession>
<feature type="non-terminal residue" evidence="17">
    <location>
        <position position="227"/>
    </location>
</feature>
<dbReference type="AlphaFoldDB" id="H9CCG0"/>
<comment type="catalytic activity">
    <reaction evidence="13">
        <text>4 Fe(II)-[cytochrome c] + O2 + 8 H(+)(in) = 4 Fe(III)-[cytochrome c] + 2 H2O + 4 H(+)(out)</text>
        <dbReference type="Rhea" id="RHEA:11436"/>
        <dbReference type="Rhea" id="RHEA-COMP:10350"/>
        <dbReference type="Rhea" id="RHEA-COMP:14399"/>
        <dbReference type="ChEBI" id="CHEBI:15377"/>
        <dbReference type="ChEBI" id="CHEBI:15378"/>
        <dbReference type="ChEBI" id="CHEBI:15379"/>
        <dbReference type="ChEBI" id="CHEBI:29033"/>
        <dbReference type="ChEBI" id="CHEBI:29034"/>
        <dbReference type="EC" id="7.1.1.9"/>
    </reaction>
    <physiologicalReaction direction="left-to-right" evidence="13">
        <dbReference type="Rhea" id="RHEA:11437"/>
    </physiologicalReaction>
</comment>
<dbReference type="InterPro" id="IPR000883">
    <property type="entry name" value="Cyt_C_Oxase_1"/>
</dbReference>
<keyword evidence="12 14" id="KW-0496">Mitochondrion</keyword>
<feature type="transmembrane region" description="Helical" evidence="15">
    <location>
        <begin position="91"/>
        <end position="111"/>
    </location>
</feature>
<dbReference type="Gene3D" id="1.20.210.10">
    <property type="entry name" value="Cytochrome c oxidase-like, subunit I domain"/>
    <property type="match status" value="1"/>
</dbReference>
<evidence type="ECO:0000256" key="10">
    <source>
        <dbReference type="ARBA" id="ARBA00022967"/>
    </source>
</evidence>
<dbReference type="InterPro" id="IPR036927">
    <property type="entry name" value="Cyt_c_oxase-like_su1_sf"/>
</dbReference>
<feature type="transmembrane region" description="Helical" evidence="15">
    <location>
        <begin position="47"/>
        <end position="71"/>
    </location>
</feature>
<comment type="similarity">
    <text evidence="4 14">Belongs to the heme-copper respiratory oxidase family.</text>
</comment>
<dbReference type="GO" id="GO:0020037">
    <property type="term" value="F:heme binding"/>
    <property type="evidence" value="ECO:0007669"/>
    <property type="project" value="InterPro"/>
</dbReference>
<dbReference type="GO" id="GO:0005743">
    <property type="term" value="C:mitochondrial inner membrane"/>
    <property type="evidence" value="ECO:0007669"/>
    <property type="project" value="UniProtKB-SubCell"/>
</dbReference>
<keyword evidence="10" id="KW-1278">Translocase</keyword>
<dbReference type="PROSITE" id="PS50855">
    <property type="entry name" value="COX1"/>
    <property type="match status" value="1"/>
</dbReference>
<feature type="transmembrane region" description="Helical" evidence="15">
    <location>
        <begin position="7"/>
        <end position="27"/>
    </location>
</feature>
<comment type="cofactor">
    <cofactor evidence="1">
        <name>heme</name>
        <dbReference type="ChEBI" id="CHEBI:30413"/>
    </cofactor>
</comment>
<keyword evidence="14" id="KW-0813">Transport</keyword>
<keyword evidence="14 15" id="KW-0812">Transmembrane</keyword>
<dbReference type="GO" id="GO:0004129">
    <property type="term" value="F:cytochrome-c oxidase activity"/>
    <property type="evidence" value="ECO:0007669"/>
    <property type="project" value="UniProtKB-EC"/>
</dbReference>
<evidence type="ECO:0000256" key="12">
    <source>
        <dbReference type="ARBA" id="ARBA00023128"/>
    </source>
</evidence>
<feature type="domain" description="Cytochrome oxidase subunit I profile" evidence="16">
    <location>
        <begin position="1"/>
        <end position="227"/>
    </location>
</feature>
<comment type="pathway">
    <text evidence="3 14">Energy metabolism; oxidative phosphorylation.</text>
</comment>
<name>H9CCG0_9HEMI</name>
<evidence type="ECO:0000256" key="8">
    <source>
        <dbReference type="ARBA" id="ARBA00022723"/>
    </source>
</evidence>
<evidence type="ECO:0000256" key="4">
    <source>
        <dbReference type="ARBA" id="ARBA00009578"/>
    </source>
</evidence>
<dbReference type="SUPFAM" id="SSF81442">
    <property type="entry name" value="Cytochrome c oxidase subunit I-like"/>
    <property type="match status" value="1"/>
</dbReference>
<keyword evidence="14" id="KW-0349">Heme</keyword>
<keyword evidence="9 14" id="KW-0999">Mitochondrion inner membrane</keyword>
<dbReference type="GO" id="GO:0006123">
    <property type="term" value="P:mitochondrial electron transport, cytochrome c to oxygen"/>
    <property type="evidence" value="ECO:0007669"/>
    <property type="project" value="TreeGrafter"/>
</dbReference>
<sequence length="227" mass="26149">HKNISFMYLMLGIWSGMMGMSMSMIIRTELININNNFNNLSSYYSTVTIHALMMIFFMTMPIIIGSMSNWLIPLMIMSMDMIYPRMNNLSFWFLFPSLLLMIINLMISNNINTGWTLYPPLINQNNTSINFIIFSLHINGISSILSSMNFILSMIFLKSFNSNLINLNLFCWAIMITSTLLILSLPVLASGITMTLTDMNFKTMFFNPSGNGNPIMFQHLFWFFGHP</sequence>
<keyword evidence="15" id="KW-1133">Transmembrane helix</keyword>
<evidence type="ECO:0000256" key="13">
    <source>
        <dbReference type="ARBA" id="ARBA00049512"/>
    </source>
</evidence>
<dbReference type="EMBL" id="JQ267365">
    <property type="protein sequence ID" value="AFE89615.1"/>
    <property type="molecule type" value="Genomic_DNA"/>
</dbReference>
<evidence type="ECO:0000256" key="5">
    <source>
        <dbReference type="ARBA" id="ARBA00011164"/>
    </source>
</evidence>
<dbReference type="Pfam" id="PF00115">
    <property type="entry name" value="COX1"/>
    <property type="match status" value="1"/>
</dbReference>
<evidence type="ECO:0000259" key="16">
    <source>
        <dbReference type="PROSITE" id="PS50855"/>
    </source>
</evidence>
<evidence type="ECO:0000256" key="1">
    <source>
        <dbReference type="ARBA" id="ARBA00001971"/>
    </source>
</evidence>
<feature type="non-terminal residue" evidence="17">
    <location>
        <position position="1"/>
    </location>
</feature>
<dbReference type="PANTHER" id="PTHR10422">
    <property type="entry name" value="CYTOCHROME C OXIDASE SUBUNIT 1"/>
    <property type="match status" value="1"/>
</dbReference>
<evidence type="ECO:0000256" key="6">
    <source>
        <dbReference type="ARBA" id="ARBA00015947"/>
    </source>
</evidence>
<evidence type="ECO:0000256" key="11">
    <source>
        <dbReference type="ARBA" id="ARBA00022982"/>
    </source>
</evidence>
<evidence type="ECO:0000256" key="3">
    <source>
        <dbReference type="ARBA" id="ARBA00004673"/>
    </source>
</evidence>
<reference evidence="17" key="1">
    <citation type="submission" date="2011-12" db="EMBL/GenBank/DDBJ databases">
        <title>Molecular identification of armored scale insects.</title>
        <authorList>
            <person name="Abdollahi M."/>
            <person name="Hosseini R."/>
        </authorList>
    </citation>
    <scope>NUCLEOTIDE SEQUENCE</scope>
    <source>
        <strain evidence="17">L518-A</strain>
    </source>
</reference>
<evidence type="ECO:0000256" key="15">
    <source>
        <dbReference type="SAM" id="Phobius"/>
    </source>
</evidence>
<evidence type="ECO:0000256" key="7">
    <source>
        <dbReference type="ARBA" id="ARBA00022660"/>
    </source>
</evidence>
<evidence type="ECO:0000313" key="17">
    <source>
        <dbReference type="EMBL" id="AFE89615.1"/>
    </source>
</evidence>
<proteinExistence type="inferred from homology"/>
<dbReference type="PANTHER" id="PTHR10422:SF18">
    <property type="entry name" value="CYTOCHROME C OXIDASE SUBUNIT 1"/>
    <property type="match status" value="1"/>
</dbReference>
<dbReference type="PRINTS" id="PR01165">
    <property type="entry name" value="CYCOXIDASEI"/>
</dbReference>
<feature type="transmembrane region" description="Helical" evidence="15">
    <location>
        <begin position="131"/>
        <end position="157"/>
    </location>
</feature>
<keyword evidence="8 14" id="KW-0479">Metal-binding</keyword>
<dbReference type="UniPathway" id="UPA00705"/>
<dbReference type="InterPro" id="IPR023616">
    <property type="entry name" value="Cyt_c_oxase-like_su1_dom"/>
</dbReference>
<comment type="subcellular location">
    <subcellularLocation>
        <location evidence="2 14">Mitochondrion inner membrane</location>
        <topology evidence="2 14">Multi-pass membrane protein</topology>
    </subcellularLocation>
</comment>
<keyword evidence="11 14" id="KW-0249">Electron transport</keyword>
<dbReference type="GO" id="GO:0046872">
    <property type="term" value="F:metal ion binding"/>
    <property type="evidence" value="ECO:0007669"/>
    <property type="project" value="UniProtKB-KW"/>
</dbReference>
<keyword evidence="14 15" id="KW-0472">Membrane</keyword>
<evidence type="ECO:0000256" key="2">
    <source>
        <dbReference type="ARBA" id="ARBA00004448"/>
    </source>
</evidence>
<comment type="function">
    <text evidence="14">Component of the cytochrome c oxidase, the last enzyme in the mitochondrial electron transport chain which drives oxidative phosphorylation. The respiratory chain contains 3 multisubunit complexes succinate dehydrogenase (complex II, CII), ubiquinol-cytochrome c oxidoreductase (cytochrome b-c1 complex, complex III, CIII) and cytochrome c oxidase (complex IV, CIV), that cooperate to transfer electrons derived from NADH and succinate to molecular oxygen, creating an electrochemical gradient over the inner membrane that drives transmembrane transport and the ATP synthase. Cytochrome c oxidase is the component of the respiratory chain that catalyzes the reduction of oxygen to water. Electrons originating from reduced cytochrome c in the intermembrane space (IMS) are transferred via the dinuclear copper A center (CU(A)) of subunit 2 and heme A of subunit 1 to the active site in subunit 1, a binuclear center (BNC) formed by heme A3 and copper B (CU(B)). The BNC reduces molecular oxygen to 2 water molecules using 4 electrons from cytochrome c in the IMS and 4 protons from the mitochondrial matrix.</text>
</comment>
<dbReference type="GO" id="GO:0015990">
    <property type="term" value="P:electron transport coupled proton transport"/>
    <property type="evidence" value="ECO:0007669"/>
    <property type="project" value="TreeGrafter"/>
</dbReference>